<evidence type="ECO:0000313" key="8">
    <source>
        <dbReference type="Proteomes" id="UP001608902"/>
    </source>
</evidence>
<keyword evidence="8" id="KW-1185">Reference proteome</keyword>
<keyword evidence="3" id="KW-0378">Hydrolase</keyword>
<evidence type="ECO:0000256" key="2">
    <source>
        <dbReference type="ARBA" id="ARBA00022670"/>
    </source>
</evidence>
<dbReference type="Pfam" id="PF00112">
    <property type="entry name" value="Peptidase_C1"/>
    <property type="match status" value="1"/>
</dbReference>
<evidence type="ECO:0000256" key="4">
    <source>
        <dbReference type="ARBA" id="ARBA00022807"/>
    </source>
</evidence>
<gene>
    <name evidence="7" type="ORF">AB6A40_006102</name>
</gene>
<dbReference type="CDD" id="cd02620">
    <property type="entry name" value="Peptidase_C1A_CathepsinB"/>
    <property type="match status" value="1"/>
</dbReference>
<evidence type="ECO:0000256" key="5">
    <source>
        <dbReference type="ARBA" id="ARBA00023157"/>
    </source>
</evidence>
<protein>
    <recommendedName>
        <fullName evidence="6">Peptidase C1A papain C-terminal domain-containing protein</fullName>
    </recommendedName>
</protein>
<dbReference type="InterPro" id="IPR000169">
    <property type="entry name" value="Pept_cys_AS"/>
</dbReference>
<dbReference type="InterPro" id="IPR025660">
    <property type="entry name" value="Pept_his_AS"/>
</dbReference>
<dbReference type="SMART" id="SM00645">
    <property type="entry name" value="Pept_C1"/>
    <property type="match status" value="1"/>
</dbReference>
<keyword evidence="2" id="KW-0645">Protease</keyword>
<dbReference type="SUPFAM" id="SSF54001">
    <property type="entry name" value="Cysteine proteinases"/>
    <property type="match status" value="1"/>
</dbReference>
<evidence type="ECO:0000259" key="6">
    <source>
        <dbReference type="SMART" id="SM00645"/>
    </source>
</evidence>
<name>A0ABD6EQV5_9BILA</name>
<dbReference type="AlphaFoldDB" id="A0ABD6EQV5"/>
<dbReference type="PROSITE" id="PS00639">
    <property type="entry name" value="THIOL_PROTEASE_HIS"/>
    <property type="match status" value="1"/>
</dbReference>
<dbReference type="PRINTS" id="PR00705">
    <property type="entry name" value="PAPAIN"/>
</dbReference>
<evidence type="ECO:0000256" key="1">
    <source>
        <dbReference type="ARBA" id="ARBA00008455"/>
    </source>
</evidence>
<dbReference type="GO" id="GO:0006508">
    <property type="term" value="P:proteolysis"/>
    <property type="evidence" value="ECO:0007669"/>
    <property type="project" value="UniProtKB-KW"/>
</dbReference>
<reference evidence="7 8" key="1">
    <citation type="submission" date="2024-08" db="EMBL/GenBank/DDBJ databases">
        <title>Gnathostoma spinigerum genome.</title>
        <authorList>
            <person name="Gonzalez-Bertolin B."/>
            <person name="Monzon S."/>
            <person name="Zaballos A."/>
            <person name="Jimenez P."/>
            <person name="Dekumyoy P."/>
            <person name="Varona S."/>
            <person name="Cuesta I."/>
            <person name="Sumanam S."/>
            <person name="Adisakwattana P."/>
            <person name="Gasser R.B."/>
            <person name="Hernandez-Gonzalez A."/>
            <person name="Young N.D."/>
            <person name="Perteguer M.J."/>
        </authorList>
    </citation>
    <scope>NUCLEOTIDE SEQUENCE [LARGE SCALE GENOMIC DNA]</scope>
    <source>
        <strain evidence="7">AL3</strain>
        <tissue evidence="7">Liver</tissue>
    </source>
</reference>
<dbReference type="InterPro" id="IPR013128">
    <property type="entry name" value="Peptidase_C1A"/>
</dbReference>
<keyword evidence="5" id="KW-1015">Disulfide bond</keyword>
<organism evidence="7 8">
    <name type="scientific">Gnathostoma spinigerum</name>
    <dbReference type="NCBI Taxonomy" id="75299"/>
    <lineage>
        <taxon>Eukaryota</taxon>
        <taxon>Metazoa</taxon>
        <taxon>Ecdysozoa</taxon>
        <taxon>Nematoda</taxon>
        <taxon>Chromadorea</taxon>
        <taxon>Rhabditida</taxon>
        <taxon>Spirurina</taxon>
        <taxon>Gnathostomatomorpha</taxon>
        <taxon>Gnathostomatoidea</taxon>
        <taxon>Gnathostomatidae</taxon>
        <taxon>Gnathostoma</taxon>
    </lineage>
</organism>
<evidence type="ECO:0000256" key="3">
    <source>
        <dbReference type="ARBA" id="ARBA00022801"/>
    </source>
</evidence>
<sequence length="296" mass="33026">MKYLMDAKYVSEDPYKNIPQTKVANSNMEIPKEFDARKKWPYCKSIGKIQDQSKCGSCWAVSAAEVMTDRLCIASNGTFQKQISGFDVLSCCKDGGAAGCNGGWTASAFTCFIRDGVVSGGDYHDKAGCKPYPFRPCSAHNSTRYANCSTFHDYSTPPCQRTCSAFTEHSRRSYRKSRYYGIEESLYKVVGERAIQKELMTNGPLTLSFMVFQDLSYYEGGVYKHIYGGWRGGHAVKVIGWGEAPDFTGVTVKYWLIANSWNDEWGEHGFFRILRGTNDCGIEARGAAVLADVSRL</sequence>
<dbReference type="InterPro" id="IPR038765">
    <property type="entry name" value="Papain-like_cys_pep_sf"/>
</dbReference>
<dbReference type="Proteomes" id="UP001608902">
    <property type="component" value="Unassembled WGS sequence"/>
</dbReference>
<feature type="domain" description="Peptidase C1A papain C-terminal" evidence="6">
    <location>
        <begin position="30"/>
        <end position="290"/>
    </location>
</feature>
<dbReference type="EMBL" id="JBGFUD010004140">
    <property type="protein sequence ID" value="MFH4979393.1"/>
    <property type="molecule type" value="Genomic_DNA"/>
</dbReference>
<keyword evidence="4" id="KW-0788">Thiol protease</keyword>
<dbReference type="PROSITE" id="PS00139">
    <property type="entry name" value="THIOL_PROTEASE_CYS"/>
    <property type="match status" value="1"/>
</dbReference>
<dbReference type="Gene3D" id="3.90.70.10">
    <property type="entry name" value="Cysteine proteinases"/>
    <property type="match status" value="1"/>
</dbReference>
<proteinExistence type="inferred from homology"/>
<dbReference type="PANTHER" id="PTHR12411">
    <property type="entry name" value="CYSTEINE PROTEASE FAMILY C1-RELATED"/>
    <property type="match status" value="1"/>
</dbReference>
<accession>A0ABD6EQV5</accession>
<comment type="similarity">
    <text evidence="1">Belongs to the peptidase C1 family.</text>
</comment>
<evidence type="ECO:0000313" key="7">
    <source>
        <dbReference type="EMBL" id="MFH4979393.1"/>
    </source>
</evidence>
<dbReference type="InterPro" id="IPR025661">
    <property type="entry name" value="Pept_asp_AS"/>
</dbReference>
<dbReference type="GO" id="GO:0008234">
    <property type="term" value="F:cysteine-type peptidase activity"/>
    <property type="evidence" value="ECO:0007669"/>
    <property type="project" value="UniProtKB-KW"/>
</dbReference>
<dbReference type="PROSITE" id="PS00640">
    <property type="entry name" value="THIOL_PROTEASE_ASN"/>
    <property type="match status" value="1"/>
</dbReference>
<comment type="caution">
    <text evidence="7">The sequence shown here is derived from an EMBL/GenBank/DDBJ whole genome shotgun (WGS) entry which is preliminary data.</text>
</comment>
<dbReference type="InterPro" id="IPR000668">
    <property type="entry name" value="Peptidase_C1A_C"/>
</dbReference>